<dbReference type="Proteomes" id="UP001162501">
    <property type="component" value="Chromosome 5"/>
</dbReference>
<name>A0AC59ZY66_RANTA</name>
<organism evidence="1 2">
    <name type="scientific">Rangifer tarandus platyrhynchus</name>
    <name type="common">Svalbard reindeer</name>
    <dbReference type="NCBI Taxonomy" id="3082113"/>
    <lineage>
        <taxon>Eukaryota</taxon>
        <taxon>Metazoa</taxon>
        <taxon>Chordata</taxon>
        <taxon>Craniata</taxon>
        <taxon>Vertebrata</taxon>
        <taxon>Euteleostomi</taxon>
        <taxon>Mammalia</taxon>
        <taxon>Eutheria</taxon>
        <taxon>Laurasiatheria</taxon>
        <taxon>Artiodactyla</taxon>
        <taxon>Ruminantia</taxon>
        <taxon>Pecora</taxon>
        <taxon>Cervidae</taxon>
        <taxon>Odocoileinae</taxon>
        <taxon>Rangifer</taxon>
    </lineage>
</organism>
<reference evidence="1" key="1">
    <citation type="submission" date="2023-05" db="EMBL/GenBank/DDBJ databases">
        <authorList>
            <consortium name="ELIXIR-Norway"/>
        </authorList>
    </citation>
    <scope>NUCLEOTIDE SEQUENCE</scope>
</reference>
<evidence type="ECO:0000313" key="1">
    <source>
        <dbReference type="EMBL" id="CAN0530328.1"/>
    </source>
</evidence>
<proteinExistence type="predicted"/>
<accession>A0AC59ZY66</accession>
<evidence type="ECO:0000313" key="2">
    <source>
        <dbReference type="Proteomes" id="UP001162501"/>
    </source>
</evidence>
<protein>
    <submittedName>
        <fullName evidence="1">Uncharacterized protein</fullName>
    </submittedName>
</protein>
<reference evidence="1" key="2">
    <citation type="submission" date="2025-03" db="EMBL/GenBank/DDBJ databases">
        <authorList>
            <consortium name="ELIXIR-Norway"/>
            <consortium name="Elixir Norway"/>
        </authorList>
    </citation>
    <scope>NUCLEOTIDE SEQUENCE</scope>
</reference>
<gene>
    <name evidence="1" type="ORF">MRATA1EN22A_LOCUS24558</name>
</gene>
<dbReference type="EMBL" id="OX596089">
    <property type="protein sequence ID" value="CAN0530328.1"/>
    <property type="molecule type" value="Genomic_DNA"/>
</dbReference>
<sequence>MWRPQKSSFSCMVELSGSAGEKQQGSQCSQQRLQALTWILSPNSWRREGTAGFLQAKSPGITHISLDNLHFPSLHRGGKQQNGVWVVVVVWLLLFAPKAV</sequence>